<proteinExistence type="predicted"/>
<comment type="caution">
    <text evidence="1">The sequence shown here is derived from an EMBL/GenBank/DDBJ whole genome shotgun (WGS) entry which is preliminary data.</text>
</comment>
<reference evidence="1" key="1">
    <citation type="submission" date="2021-02" db="EMBL/GenBank/DDBJ databases">
        <authorList>
            <person name="Nowell W R."/>
        </authorList>
    </citation>
    <scope>NUCLEOTIDE SEQUENCE</scope>
</reference>
<evidence type="ECO:0000313" key="1">
    <source>
        <dbReference type="EMBL" id="CAF4347643.1"/>
    </source>
</evidence>
<name>A0A820KYH8_9BILA</name>
<sequence>MNITINGKSESSAHCK</sequence>
<accession>A0A820KYH8</accession>
<protein>
    <submittedName>
        <fullName evidence="1">Uncharacterized protein</fullName>
    </submittedName>
</protein>
<feature type="non-terminal residue" evidence="1">
    <location>
        <position position="16"/>
    </location>
</feature>
<gene>
    <name evidence="1" type="ORF">FNK824_LOCUS42225</name>
</gene>
<organism evidence="1 2">
    <name type="scientific">Rotaria sordida</name>
    <dbReference type="NCBI Taxonomy" id="392033"/>
    <lineage>
        <taxon>Eukaryota</taxon>
        <taxon>Metazoa</taxon>
        <taxon>Spiralia</taxon>
        <taxon>Gnathifera</taxon>
        <taxon>Rotifera</taxon>
        <taxon>Eurotatoria</taxon>
        <taxon>Bdelloidea</taxon>
        <taxon>Philodinida</taxon>
        <taxon>Philodinidae</taxon>
        <taxon>Rotaria</taxon>
    </lineage>
</organism>
<dbReference type="AlphaFoldDB" id="A0A820KYH8"/>
<dbReference type="EMBL" id="CAJOBE010047926">
    <property type="protein sequence ID" value="CAF4347643.1"/>
    <property type="molecule type" value="Genomic_DNA"/>
</dbReference>
<dbReference type="Proteomes" id="UP000663874">
    <property type="component" value="Unassembled WGS sequence"/>
</dbReference>
<evidence type="ECO:0000313" key="2">
    <source>
        <dbReference type="Proteomes" id="UP000663874"/>
    </source>
</evidence>